<dbReference type="GO" id="GO:0016279">
    <property type="term" value="F:protein-lysine N-methyltransferase activity"/>
    <property type="evidence" value="ECO:0007669"/>
    <property type="project" value="RHEA"/>
</dbReference>
<dbReference type="EMBL" id="CP042906">
    <property type="protein sequence ID" value="QEX15825.1"/>
    <property type="molecule type" value="Genomic_DNA"/>
</dbReference>
<evidence type="ECO:0000256" key="1">
    <source>
        <dbReference type="ARBA" id="ARBA00009741"/>
    </source>
</evidence>
<dbReference type="KEGG" id="htq:FRZ44_11120"/>
<dbReference type="OrthoDB" id="9785995at2"/>
<dbReference type="Proteomes" id="UP000326202">
    <property type="component" value="Chromosome"/>
</dbReference>
<dbReference type="Gene3D" id="3.40.50.150">
    <property type="entry name" value="Vaccinia Virus protein VP39"/>
    <property type="match status" value="1"/>
</dbReference>
<evidence type="ECO:0000256" key="4">
    <source>
        <dbReference type="ARBA" id="ARBA00022679"/>
    </source>
</evidence>
<evidence type="ECO:0000256" key="5">
    <source>
        <dbReference type="ARBA" id="ARBA00022691"/>
    </source>
</evidence>
<feature type="binding site" evidence="6">
    <location>
        <position position="145"/>
    </location>
    <ligand>
        <name>S-adenosyl-L-methionine</name>
        <dbReference type="ChEBI" id="CHEBI:59789"/>
    </ligand>
</feature>
<keyword evidence="2 6" id="KW-0963">Cytoplasm</keyword>
<evidence type="ECO:0000313" key="8">
    <source>
        <dbReference type="Proteomes" id="UP000326202"/>
    </source>
</evidence>
<dbReference type="HAMAP" id="MF_00735">
    <property type="entry name" value="Methyltr_PrmA"/>
    <property type="match status" value="1"/>
</dbReference>
<dbReference type="PANTHER" id="PTHR43648:SF1">
    <property type="entry name" value="ELECTRON TRANSFER FLAVOPROTEIN BETA SUBUNIT LYSINE METHYLTRANSFERASE"/>
    <property type="match status" value="1"/>
</dbReference>
<comment type="subcellular location">
    <subcellularLocation>
        <location evidence="6">Cytoplasm</location>
    </subcellularLocation>
</comment>
<feature type="binding site" evidence="6">
    <location>
        <position position="167"/>
    </location>
    <ligand>
        <name>S-adenosyl-L-methionine</name>
        <dbReference type="ChEBI" id="CHEBI:59789"/>
    </ligand>
</feature>
<evidence type="ECO:0000256" key="3">
    <source>
        <dbReference type="ARBA" id="ARBA00022603"/>
    </source>
</evidence>
<gene>
    <name evidence="6" type="primary">prmA</name>
    <name evidence="7" type="ORF">FRZ44_11120</name>
</gene>
<protein>
    <recommendedName>
        <fullName evidence="6">Ribosomal protein L11 methyltransferase</fullName>
        <shortName evidence="6">L11 Mtase</shortName>
        <ecNumber evidence="6">2.1.1.-</ecNumber>
    </recommendedName>
</protein>
<keyword evidence="3 6" id="KW-0489">Methyltransferase</keyword>
<organism evidence="7 8">
    <name type="scientific">Hypericibacter terrae</name>
    <dbReference type="NCBI Taxonomy" id="2602015"/>
    <lineage>
        <taxon>Bacteria</taxon>
        <taxon>Pseudomonadati</taxon>
        <taxon>Pseudomonadota</taxon>
        <taxon>Alphaproteobacteria</taxon>
        <taxon>Rhodospirillales</taxon>
        <taxon>Dongiaceae</taxon>
        <taxon>Hypericibacter</taxon>
    </lineage>
</organism>
<proteinExistence type="inferred from homology"/>
<dbReference type="GO" id="GO:0005840">
    <property type="term" value="C:ribosome"/>
    <property type="evidence" value="ECO:0007669"/>
    <property type="project" value="UniProtKB-KW"/>
</dbReference>
<dbReference type="GO" id="GO:0032259">
    <property type="term" value="P:methylation"/>
    <property type="evidence" value="ECO:0007669"/>
    <property type="project" value="UniProtKB-KW"/>
</dbReference>
<keyword evidence="5 6" id="KW-0949">S-adenosyl-L-methionine</keyword>
<keyword evidence="7" id="KW-0687">Ribonucleoprotein</keyword>
<comment type="function">
    <text evidence="6">Methylates ribosomal protein L11.</text>
</comment>
<keyword evidence="8" id="KW-1185">Reference proteome</keyword>
<keyword evidence="4 6" id="KW-0808">Transferase</keyword>
<sequence>MAKRAGSGAAAAGTPLWQFRIELPARDGAAIEALEEALEPSAVALLRFERAKGKRWRVDALFAARPERKALASLLRSLGLEKRAWQLDRLPDRDWVAESQARLPALKVGRFFVHGSHHRGAIPRGKLALEIDAGIAFGTGRHQTTRGCLELIERLAATPPARPLDLGCGTGILALAMAKLWGVAVIAADNDPDAVTVTRENAERNRLRDLIRPLRSEGYTAAAVKRAGPFDLIVANILARPLIEMAPDLARHLMPGGRAILSGLLIEQENEVLAAHRALGLRCEARQHHGDWSALLLRKPRARAAVPRSRRVRGR</sequence>
<reference evidence="7 8" key="1">
    <citation type="submission" date="2019-08" db="EMBL/GenBank/DDBJ databases">
        <title>Hyperibacter terrae gen. nov., sp. nov. and Hyperibacter viscosus sp. nov., two new members in the family Rhodospirillaceae isolated from the rhizosphere of Hypericum perforatum.</title>
        <authorList>
            <person name="Noviana Z."/>
        </authorList>
    </citation>
    <scope>NUCLEOTIDE SEQUENCE [LARGE SCALE GENOMIC DNA]</scope>
    <source>
        <strain evidence="7 8">R5913</strain>
    </source>
</reference>
<dbReference type="SUPFAM" id="SSF53335">
    <property type="entry name" value="S-adenosyl-L-methionine-dependent methyltransferases"/>
    <property type="match status" value="1"/>
</dbReference>
<dbReference type="PANTHER" id="PTHR43648">
    <property type="entry name" value="ELECTRON TRANSFER FLAVOPROTEIN BETA SUBUNIT LYSINE METHYLTRANSFERASE"/>
    <property type="match status" value="1"/>
</dbReference>
<dbReference type="InterPro" id="IPR029063">
    <property type="entry name" value="SAM-dependent_MTases_sf"/>
</dbReference>
<comment type="similarity">
    <text evidence="1 6">Belongs to the methyltransferase superfamily. PrmA family.</text>
</comment>
<evidence type="ECO:0000256" key="6">
    <source>
        <dbReference type="HAMAP-Rule" id="MF_00735"/>
    </source>
</evidence>
<accession>A0A5J6MH37</accession>
<dbReference type="RefSeq" id="WP_151176244.1">
    <property type="nucleotide sequence ID" value="NZ_CP042906.1"/>
</dbReference>
<dbReference type="EC" id="2.1.1.-" evidence="6"/>
<dbReference type="Pfam" id="PF06325">
    <property type="entry name" value="PrmA"/>
    <property type="match status" value="1"/>
</dbReference>
<dbReference type="AlphaFoldDB" id="A0A5J6MH37"/>
<evidence type="ECO:0000313" key="7">
    <source>
        <dbReference type="EMBL" id="QEX15825.1"/>
    </source>
</evidence>
<comment type="catalytic activity">
    <reaction evidence="6">
        <text>L-lysyl-[protein] + 3 S-adenosyl-L-methionine = N(6),N(6),N(6)-trimethyl-L-lysyl-[protein] + 3 S-adenosyl-L-homocysteine + 3 H(+)</text>
        <dbReference type="Rhea" id="RHEA:54192"/>
        <dbReference type="Rhea" id="RHEA-COMP:9752"/>
        <dbReference type="Rhea" id="RHEA-COMP:13826"/>
        <dbReference type="ChEBI" id="CHEBI:15378"/>
        <dbReference type="ChEBI" id="CHEBI:29969"/>
        <dbReference type="ChEBI" id="CHEBI:57856"/>
        <dbReference type="ChEBI" id="CHEBI:59789"/>
        <dbReference type="ChEBI" id="CHEBI:61961"/>
    </reaction>
</comment>
<keyword evidence="7" id="KW-0689">Ribosomal protein</keyword>
<evidence type="ECO:0000256" key="2">
    <source>
        <dbReference type="ARBA" id="ARBA00022490"/>
    </source>
</evidence>
<name>A0A5J6MH37_9PROT</name>
<dbReference type="InterPro" id="IPR004498">
    <property type="entry name" value="Ribosomal_PrmA_MeTrfase"/>
</dbReference>
<feature type="binding site" evidence="6">
    <location>
        <position position="236"/>
    </location>
    <ligand>
        <name>S-adenosyl-L-methionine</name>
        <dbReference type="ChEBI" id="CHEBI:59789"/>
    </ligand>
</feature>
<feature type="binding site" evidence="6">
    <location>
        <position position="189"/>
    </location>
    <ligand>
        <name>S-adenosyl-L-methionine</name>
        <dbReference type="ChEBI" id="CHEBI:59789"/>
    </ligand>
</feature>
<dbReference type="CDD" id="cd02440">
    <property type="entry name" value="AdoMet_MTases"/>
    <property type="match status" value="1"/>
</dbReference>
<dbReference type="InterPro" id="IPR050078">
    <property type="entry name" value="Ribosomal_L11_MeTrfase_PrmA"/>
</dbReference>
<dbReference type="GO" id="GO:0005737">
    <property type="term" value="C:cytoplasm"/>
    <property type="evidence" value="ECO:0007669"/>
    <property type="project" value="UniProtKB-SubCell"/>
</dbReference>